<feature type="region of interest" description="Disordered" evidence="1">
    <location>
        <begin position="1"/>
        <end position="34"/>
    </location>
</feature>
<dbReference type="InterPro" id="IPR020556">
    <property type="entry name" value="Amidase_CS"/>
</dbReference>
<name>A0A1H0A1S3_9ACTN</name>
<dbReference type="STRING" id="1137991.SAMN05660642_04472"/>
<feature type="domain" description="Amidase" evidence="2">
    <location>
        <begin position="74"/>
        <end position="498"/>
    </location>
</feature>
<keyword evidence="4" id="KW-1185">Reference proteome</keyword>
<dbReference type="InterPro" id="IPR023631">
    <property type="entry name" value="Amidase_dom"/>
</dbReference>
<dbReference type="Pfam" id="PF01425">
    <property type="entry name" value="Amidase"/>
    <property type="match status" value="1"/>
</dbReference>
<dbReference type="PANTHER" id="PTHR11895">
    <property type="entry name" value="TRANSAMIDASE"/>
    <property type="match status" value="1"/>
</dbReference>
<organism evidence="3 4">
    <name type="scientific">Geodermatophilus siccatus</name>
    <dbReference type="NCBI Taxonomy" id="1137991"/>
    <lineage>
        <taxon>Bacteria</taxon>
        <taxon>Bacillati</taxon>
        <taxon>Actinomycetota</taxon>
        <taxon>Actinomycetes</taxon>
        <taxon>Geodermatophilales</taxon>
        <taxon>Geodermatophilaceae</taxon>
        <taxon>Geodermatophilus</taxon>
    </lineage>
</organism>
<dbReference type="InterPro" id="IPR036928">
    <property type="entry name" value="AS_sf"/>
</dbReference>
<sequence length="517" mass="54252">MQPRVGDRTGARVRGAQQIDDTGRPVRTPQDRYGVRNTRGACQSLPVTTTDELCLRPATELAALIRSRQLSARELADACLARIDALDDRVNAVVTLDAEGARAAADAADAALAGGEEVGPLHGLPVAHKDTHATGGMRTTWGSPLADTVPADDELVVARLRAAGAVRVGKTNVPEFAAGSHTFNPLFGVTHNPYRHGSSAGGSSGGAAAALAAGFVPVADGSDFGGSLRNPAAFCNVVGLRPTPGRVPTWPAAMGWSQLSVQGPMGRTVADVALVLSAMAGPDRRVPISLDDPGAPFAAPLPERLDGLRVAWAPDLGGRVRVDPAITSVLSQSVAVFEELGATVEADCPDLSGSDDVFGTLRAWVFDATFSDLARQHPDGLKESIRWNAALGAELTGADVARAEIAHTALYERVVGFFDRYDVLLAPTTQVLPFPVEQEYPTEIDGEPLTGYLAWMRSCTLITPTGCPALSVPGGFTTDGLPVGLQVVAPPRADRRVLEVGHAFERATRFGERRPPL</sequence>
<dbReference type="Proteomes" id="UP000198680">
    <property type="component" value="Unassembled WGS sequence"/>
</dbReference>
<evidence type="ECO:0000313" key="4">
    <source>
        <dbReference type="Proteomes" id="UP000198680"/>
    </source>
</evidence>
<dbReference type="SUPFAM" id="SSF75304">
    <property type="entry name" value="Amidase signature (AS) enzymes"/>
    <property type="match status" value="1"/>
</dbReference>
<accession>A0A1H0A1S3</accession>
<dbReference type="Gene3D" id="3.90.1300.10">
    <property type="entry name" value="Amidase signature (AS) domain"/>
    <property type="match status" value="1"/>
</dbReference>
<dbReference type="PANTHER" id="PTHR11895:SF76">
    <property type="entry name" value="INDOLEACETAMIDE HYDROLASE"/>
    <property type="match status" value="1"/>
</dbReference>
<evidence type="ECO:0000259" key="2">
    <source>
        <dbReference type="Pfam" id="PF01425"/>
    </source>
</evidence>
<evidence type="ECO:0000256" key="1">
    <source>
        <dbReference type="SAM" id="MobiDB-lite"/>
    </source>
</evidence>
<protein>
    <submittedName>
        <fullName evidence="3">Amidase</fullName>
    </submittedName>
</protein>
<dbReference type="AlphaFoldDB" id="A0A1H0A1S3"/>
<gene>
    <name evidence="3" type="ORF">SAMN05660642_04472</name>
</gene>
<dbReference type="EMBL" id="FNHE01000015">
    <property type="protein sequence ID" value="SDN27518.1"/>
    <property type="molecule type" value="Genomic_DNA"/>
</dbReference>
<evidence type="ECO:0000313" key="3">
    <source>
        <dbReference type="EMBL" id="SDN27518.1"/>
    </source>
</evidence>
<reference evidence="4" key="1">
    <citation type="submission" date="2016-10" db="EMBL/GenBank/DDBJ databases">
        <authorList>
            <person name="Varghese N."/>
            <person name="Submissions S."/>
        </authorList>
    </citation>
    <scope>NUCLEOTIDE SEQUENCE [LARGE SCALE GENOMIC DNA]</scope>
    <source>
        <strain evidence="4">DSM 45419</strain>
    </source>
</reference>
<dbReference type="NCBIfam" id="NF005686">
    <property type="entry name" value="PRK07486.1"/>
    <property type="match status" value="1"/>
</dbReference>
<dbReference type="InterPro" id="IPR000120">
    <property type="entry name" value="Amidase"/>
</dbReference>
<feature type="compositionally biased region" description="Basic and acidic residues" evidence="1">
    <location>
        <begin position="1"/>
        <end position="10"/>
    </location>
</feature>
<feature type="compositionally biased region" description="Basic and acidic residues" evidence="1">
    <location>
        <begin position="21"/>
        <end position="34"/>
    </location>
</feature>
<dbReference type="PROSITE" id="PS00571">
    <property type="entry name" value="AMIDASES"/>
    <property type="match status" value="1"/>
</dbReference>
<proteinExistence type="predicted"/>
<dbReference type="GO" id="GO:0003824">
    <property type="term" value="F:catalytic activity"/>
    <property type="evidence" value="ECO:0007669"/>
    <property type="project" value="InterPro"/>
</dbReference>